<sequence length="97" mass="11163">RINGSRHWQIDSKKEQYKNPLEEGNTKDDKERRDNTAIGELESIATAAAEKQDKPIKASARDAKQLQKLSHMEHAIIVERPRRAQRVKLSFANKMDP</sequence>
<evidence type="ECO:0000313" key="2">
    <source>
        <dbReference type="EMBL" id="ETO02515.1"/>
    </source>
</evidence>
<evidence type="ECO:0000256" key="1">
    <source>
        <dbReference type="SAM" id="MobiDB-lite"/>
    </source>
</evidence>
<feature type="region of interest" description="Disordered" evidence="1">
    <location>
        <begin position="1"/>
        <end position="34"/>
    </location>
</feature>
<dbReference type="EMBL" id="ASPP01035603">
    <property type="protein sequence ID" value="ETO02515.1"/>
    <property type="molecule type" value="Genomic_DNA"/>
</dbReference>
<accession>X6LP54</accession>
<feature type="non-terminal residue" evidence="2">
    <location>
        <position position="1"/>
    </location>
</feature>
<reference evidence="2 3" key="1">
    <citation type="journal article" date="2013" name="Curr. Biol.">
        <title>The Genome of the Foraminiferan Reticulomyxa filosa.</title>
        <authorList>
            <person name="Glockner G."/>
            <person name="Hulsmann N."/>
            <person name="Schleicher M."/>
            <person name="Noegel A.A."/>
            <person name="Eichinger L."/>
            <person name="Gallinger C."/>
            <person name="Pawlowski J."/>
            <person name="Sierra R."/>
            <person name="Euteneuer U."/>
            <person name="Pillet L."/>
            <person name="Moustafa A."/>
            <person name="Platzer M."/>
            <person name="Groth M."/>
            <person name="Szafranski K."/>
            <person name="Schliwa M."/>
        </authorList>
    </citation>
    <scope>NUCLEOTIDE SEQUENCE [LARGE SCALE GENOMIC DNA]</scope>
</reference>
<comment type="caution">
    <text evidence="2">The sequence shown here is derived from an EMBL/GenBank/DDBJ whole genome shotgun (WGS) entry which is preliminary data.</text>
</comment>
<organism evidence="2 3">
    <name type="scientific">Reticulomyxa filosa</name>
    <dbReference type="NCBI Taxonomy" id="46433"/>
    <lineage>
        <taxon>Eukaryota</taxon>
        <taxon>Sar</taxon>
        <taxon>Rhizaria</taxon>
        <taxon>Retaria</taxon>
        <taxon>Foraminifera</taxon>
        <taxon>Monothalamids</taxon>
        <taxon>Reticulomyxidae</taxon>
        <taxon>Reticulomyxa</taxon>
    </lineage>
</organism>
<keyword evidence="3" id="KW-1185">Reference proteome</keyword>
<dbReference type="AlphaFoldDB" id="X6LP54"/>
<protein>
    <submittedName>
        <fullName evidence="2">Uncharacterized protein</fullName>
    </submittedName>
</protein>
<proteinExistence type="predicted"/>
<name>X6LP54_RETFI</name>
<evidence type="ECO:0000313" key="3">
    <source>
        <dbReference type="Proteomes" id="UP000023152"/>
    </source>
</evidence>
<feature type="compositionally biased region" description="Basic and acidic residues" evidence="1">
    <location>
        <begin position="8"/>
        <end position="34"/>
    </location>
</feature>
<dbReference type="Proteomes" id="UP000023152">
    <property type="component" value="Unassembled WGS sequence"/>
</dbReference>
<gene>
    <name evidence="2" type="ORF">RFI_34916</name>
</gene>